<accession>A0ACC4EBF0</accession>
<name>A0ACC4EBF0_PURLI</name>
<evidence type="ECO:0000313" key="1">
    <source>
        <dbReference type="EMBL" id="KAL3965129.1"/>
    </source>
</evidence>
<keyword evidence="2" id="KW-1185">Reference proteome</keyword>
<dbReference type="Proteomes" id="UP001638806">
    <property type="component" value="Unassembled WGS sequence"/>
</dbReference>
<evidence type="ECO:0000313" key="2">
    <source>
        <dbReference type="Proteomes" id="UP001638806"/>
    </source>
</evidence>
<sequence>MGKTEIKILMLHGYTQSGPLFHAKTRALEKLLIKTLAPSALLPTLIYPTGPNRLLPSDIPGYQPPSTGDGEGGEALAPPDAWAWWRKDDATGTYRFFDEGMATVASAIREAGGVDAICGFSQGGAVTGVVAAALEPGRKAPEGPEGDWCANGERALRFAVSYSGFYAPVERLAFCYEPEIKTPTLHYIGSLDTVVDESRSQALVDRCVEPLVIVHPGGHHVPVSKEWAMPLAGFIKQHASTPPAQGRAMMNSKDKSRYHHKQHRQPVDLGQAPS</sequence>
<proteinExistence type="predicted"/>
<reference evidence="1" key="1">
    <citation type="submission" date="2024-12" db="EMBL/GenBank/DDBJ databases">
        <title>Comparative genomics and development of molecular markers within Purpureocillium lilacinum and among Purpureocillium species.</title>
        <authorList>
            <person name="Yeh Z.-Y."/>
            <person name="Ni N.-T."/>
            <person name="Lo P.-H."/>
            <person name="Mushyakhwo K."/>
            <person name="Lin C.-F."/>
            <person name="Nai Y.-S."/>
        </authorList>
    </citation>
    <scope>NUCLEOTIDE SEQUENCE</scope>
    <source>
        <strain evidence="1">NCHU-NPUST-175</strain>
    </source>
</reference>
<comment type="caution">
    <text evidence="1">The sequence shown here is derived from an EMBL/GenBank/DDBJ whole genome shotgun (WGS) entry which is preliminary data.</text>
</comment>
<organism evidence="1 2">
    <name type="scientific">Purpureocillium lilacinum</name>
    <name type="common">Paecilomyces lilacinus</name>
    <dbReference type="NCBI Taxonomy" id="33203"/>
    <lineage>
        <taxon>Eukaryota</taxon>
        <taxon>Fungi</taxon>
        <taxon>Dikarya</taxon>
        <taxon>Ascomycota</taxon>
        <taxon>Pezizomycotina</taxon>
        <taxon>Sordariomycetes</taxon>
        <taxon>Hypocreomycetidae</taxon>
        <taxon>Hypocreales</taxon>
        <taxon>Ophiocordycipitaceae</taxon>
        <taxon>Purpureocillium</taxon>
    </lineage>
</organism>
<dbReference type="EMBL" id="JBGNUJ010000002">
    <property type="protein sequence ID" value="KAL3965129.1"/>
    <property type="molecule type" value="Genomic_DNA"/>
</dbReference>
<protein>
    <submittedName>
        <fullName evidence="1">Uncharacterized protein</fullName>
    </submittedName>
</protein>
<gene>
    <name evidence="1" type="ORF">ACCO45_002133</name>
</gene>